<dbReference type="GO" id="GO:0003724">
    <property type="term" value="F:RNA helicase activity"/>
    <property type="evidence" value="ECO:0007669"/>
    <property type="project" value="UniProtKB-UniRule"/>
</dbReference>
<dbReference type="InterPro" id="IPR030881">
    <property type="entry name" value="CshB"/>
</dbReference>
<comment type="subcellular location">
    <subcellularLocation>
        <location evidence="5">Cytoplasm</location>
    </subcellularLocation>
</comment>
<dbReference type="GO" id="GO:0005840">
    <property type="term" value="C:ribosome"/>
    <property type="evidence" value="ECO:0007669"/>
    <property type="project" value="TreeGrafter"/>
</dbReference>
<accession>A0A0H2VGE6</accession>
<dbReference type="CDD" id="cd00268">
    <property type="entry name" value="DEADc"/>
    <property type="match status" value="1"/>
</dbReference>
<dbReference type="PATRIC" id="fig|176280.10.peg.1213"/>
<keyword evidence="2 5" id="KW-0378">Hydrolase</keyword>
<keyword evidence="1 5" id="KW-0547">Nucleotide-binding</keyword>
<dbReference type="GO" id="GO:0033592">
    <property type="term" value="F:RNA strand annealing activity"/>
    <property type="evidence" value="ECO:0007669"/>
    <property type="project" value="TreeGrafter"/>
</dbReference>
<dbReference type="InterPro" id="IPR011545">
    <property type="entry name" value="DEAD/DEAH_box_helicase_dom"/>
</dbReference>
<dbReference type="GO" id="GO:0009409">
    <property type="term" value="P:response to cold"/>
    <property type="evidence" value="ECO:0007669"/>
    <property type="project" value="InterPro"/>
</dbReference>
<feature type="compositionally biased region" description="Basic and acidic residues" evidence="7">
    <location>
        <begin position="390"/>
        <end position="400"/>
    </location>
</feature>
<feature type="domain" description="Helicase ATP-binding" evidence="8">
    <location>
        <begin position="35"/>
        <end position="207"/>
    </location>
</feature>
<evidence type="ECO:0000313" key="12">
    <source>
        <dbReference type="Proteomes" id="UP000001411"/>
    </source>
</evidence>
<feature type="domain" description="DEAD-box RNA helicase Q" evidence="10">
    <location>
        <begin position="4"/>
        <end position="32"/>
    </location>
</feature>
<dbReference type="EMBL" id="AE015929">
    <property type="protein sequence ID" value="AAO04844.1"/>
    <property type="molecule type" value="Genomic_DNA"/>
</dbReference>
<comment type="similarity">
    <text evidence="5">Belongs to the DEAD box helicase family. CshB subfamily.</text>
</comment>
<dbReference type="eggNOG" id="COG0513">
    <property type="taxonomic scope" value="Bacteria"/>
</dbReference>
<dbReference type="InterPro" id="IPR014014">
    <property type="entry name" value="RNA_helicase_DEAD_Q_motif"/>
</dbReference>
<gene>
    <name evidence="5" type="primary">cshB</name>
    <name evidence="11" type="ordered locus">SE_1245</name>
</gene>
<proteinExistence type="inferred from homology"/>
<dbReference type="PANTHER" id="PTHR47963:SF1">
    <property type="entry name" value="DEAD-BOX ATP-DEPENDENT RNA HELICASE CSHB"/>
    <property type="match status" value="1"/>
</dbReference>
<dbReference type="HOGENOM" id="CLU_003041_1_3_9"/>
<dbReference type="InterPro" id="IPR027417">
    <property type="entry name" value="P-loop_NTPase"/>
</dbReference>
<dbReference type="AlphaFoldDB" id="A0A0H2VGE6"/>
<dbReference type="GO" id="GO:0006401">
    <property type="term" value="P:RNA catabolic process"/>
    <property type="evidence" value="ECO:0007669"/>
    <property type="project" value="UniProtKB-UniRule"/>
</dbReference>
<evidence type="ECO:0000256" key="3">
    <source>
        <dbReference type="ARBA" id="ARBA00022806"/>
    </source>
</evidence>
<feature type="compositionally biased region" description="Basic residues" evidence="7">
    <location>
        <begin position="401"/>
        <end position="419"/>
    </location>
</feature>
<evidence type="ECO:0000256" key="1">
    <source>
        <dbReference type="ARBA" id="ARBA00022741"/>
    </source>
</evidence>
<dbReference type="Gene3D" id="3.40.50.300">
    <property type="entry name" value="P-loop containing nucleotide triphosphate hydrolases"/>
    <property type="match status" value="2"/>
</dbReference>
<dbReference type="OrthoDB" id="9805696at2"/>
<evidence type="ECO:0000256" key="7">
    <source>
        <dbReference type="SAM" id="MobiDB-lite"/>
    </source>
</evidence>
<keyword evidence="5" id="KW-0694">RNA-binding</keyword>
<keyword evidence="4 5" id="KW-0067">ATP-binding</keyword>
<dbReference type="Proteomes" id="UP000001411">
    <property type="component" value="Chromosome"/>
</dbReference>
<dbReference type="SMART" id="SM00487">
    <property type="entry name" value="DEXDc"/>
    <property type="match status" value="1"/>
</dbReference>
<dbReference type="InterPro" id="IPR044742">
    <property type="entry name" value="DEAD/DEAH_RhlB"/>
</dbReference>
<evidence type="ECO:0000259" key="10">
    <source>
        <dbReference type="PROSITE" id="PS51195"/>
    </source>
</evidence>
<dbReference type="SUPFAM" id="SSF52540">
    <property type="entry name" value="P-loop containing nucleoside triphosphate hydrolases"/>
    <property type="match status" value="1"/>
</dbReference>
<evidence type="ECO:0000313" key="11">
    <source>
        <dbReference type="EMBL" id="AAO04844.1"/>
    </source>
</evidence>
<evidence type="ECO:0000256" key="5">
    <source>
        <dbReference type="HAMAP-Rule" id="MF_01494"/>
    </source>
</evidence>
<comment type="function">
    <text evidence="5">Probable DEAD-box RNA helicase. May work in conjunction with the cold shock proteins to ensure proper initiation of transcription at low and optimal temperatures.</text>
</comment>
<dbReference type="InterPro" id="IPR014001">
    <property type="entry name" value="Helicase_ATP-bd"/>
</dbReference>
<dbReference type="PROSITE" id="PS51192">
    <property type="entry name" value="HELICASE_ATP_BIND_1"/>
    <property type="match status" value="1"/>
</dbReference>
<dbReference type="InterPro" id="IPR001650">
    <property type="entry name" value="Helicase_C-like"/>
</dbReference>
<protein>
    <recommendedName>
        <fullName evidence="5">DEAD-box ATP-dependent RNA helicase CshB</fullName>
        <ecNumber evidence="5">3.6.4.13</ecNumber>
    </recommendedName>
</protein>
<evidence type="ECO:0000259" key="8">
    <source>
        <dbReference type="PROSITE" id="PS51192"/>
    </source>
</evidence>
<dbReference type="Pfam" id="PF00271">
    <property type="entry name" value="Helicase_C"/>
    <property type="match status" value="1"/>
</dbReference>
<dbReference type="InterPro" id="IPR050547">
    <property type="entry name" value="DEAD_box_RNA_helicases"/>
</dbReference>
<dbReference type="RefSeq" id="WP_001832762.1">
    <property type="nucleotide sequence ID" value="NC_004461.1"/>
</dbReference>
<comment type="catalytic activity">
    <reaction evidence="5">
        <text>ATP + H2O = ADP + phosphate + H(+)</text>
        <dbReference type="Rhea" id="RHEA:13065"/>
        <dbReference type="ChEBI" id="CHEBI:15377"/>
        <dbReference type="ChEBI" id="CHEBI:15378"/>
        <dbReference type="ChEBI" id="CHEBI:30616"/>
        <dbReference type="ChEBI" id="CHEBI:43474"/>
        <dbReference type="ChEBI" id="CHEBI:456216"/>
        <dbReference type="EC" id="3.6.4.13"/>
    </reaction>
</comment>
<feature type="short sequence motif" description="Q motif" evidence="6">
    <location>
        <begin position="4"/>
        <end position="32"/>
    </location>
</feature>
<dbReference type="CDD" id="cd18787">
    <property type="entry name" value="SF2_C_DEAD"/>
    <property type="match status" value="1"/>
</dbReference>
<feature type="compositionally biased region" description="Basic and acidic residues" evidence="7">
    <location>
        <begin position="420"/>
        <end position="433"/>
    </location>
</feature>
<sequence>MSKHPFEHFNLDENLIEAVKNLNFEKPTEIQNRIIPRILKGTNLIGQSQTGTGKSHAFLLPLIQLIESDIQEPQAIVVAPTRELAQQLYQVAMHLVKFKKGINVKLFIGGTDLEKDKQRCSHQPQLIIGTPTRINDLAHSGYLHAHLASYLIIDEADLMIDLGLIEDVDHIAARLDDENAHLAVFSATIPKSLQPFLNKYLSQPEFVEVDGKAHNKENIEFYLIPTKGSAKVDKTLELIDILNPYLCIIFCNSRENADELADTLNKEGIKIGMIHGGLTPRERKQQMKRIRNLDFQFVIASDLASRGIDIEGVSHVINFDVPNDIDFFTHRVGRTGRGNYKGVAITLYSPDEESNITLIEDRGYKFENVDIKNGELKPIKAYNMRKSRQRKDDHLTNEVKHKVRSKSKRKVKPGYKKKFKQEVEKMKRQERKQYSKKQNRQKRKNNKG</sequence>
<dbReference type="GO" id="GO:0016787">
    <property type="term" value="F:hydrolase activity"/>
    <property type="evidence" value="ECO:0007669"/>
    <property type="project" value="UniProtKB-KW"/>
</dbReference>
<dbReference type="PROSITE" id="PS51194">
    <property type="entry name" value="HELICASE_CTER"/>
    <property type="match status" value="1"/>
</dbReference>
<evidence type="ECO:0000256" key="2">
    <source>
        <dbReference type="ARBA" id="ARBA00022801"/>
    </source>
</evidence>
<dbReference type="KEGG" id="sep:SE_1245"/>
<name>A0A0H2VGE6_STAES</name>
<keyword evidence="3 5" id="KW-0347">Helicase</keyword>
<dbReference type="GO" id="GO:0005829">
    <property type="term" value="C:cytosol"/>
    <property type="evidence" value="ECO:0007669"/>
    <property type="project" value="TreeGrafter"/>
</dbReference>
<feature type="domain" description="Helicase C-terminal" evidence="9">
    <location>
        <begin position="231"/>
        <end position="385"/>
    </location>
</feature>
<dbReference type="PANTHER" id="PTHR47963">
    <property type="entry name" value="DEAD-BOX ATP-DEPENDENT RNA HELICASE 47, MITOCHONDRIAL"/>
    <property type="match status" value="1"/>
</dbReference>
<organism evidence="11 12">
    <name type="scientific">Staphylococcus epidermidis (strain ATCC 12228 / FDA PCI 1200)</name>
    <dbReference type="NCBI Taxonomy" id="176280"/>
    <lineage>
        <taxon>Bacteria</taxon>
        <taxon>Bacillati</taxon>
        <taxon>Bacillota</taxon>
        <taxon>Bacilli</taxon>
        <taxon>Bacillales</taxon>
        <taxon>Staphylococcaceae</taxon>
        <taxon>Staphylococcus</taxon>
    </lineage>
</organism>
<dbReference type="GO" id="GO:0005524">
    <property type="term" value="F:ATP binding"/>
    <property type="evidence" value="ECO:0007669"/>
    <property type="project" value="UniProtKB-UniRule"/>
</dbReference>
<dbReference type="EC" id="3.6.4.13" evidence="5"/>
<reference evidence="11 12" key="1">
    <citation type="journal article" date="2003" name="Mol. Microbiol.">
        <title>Genome-based analysis of virulence genes in a non-biofilm-forming Staphylococcus epidermidis strain (ATCC 12228).</title>
        <authorList>
            <person name="Zhang Y.Q."/>
            <person name="Ren S.X."/>
            <person name="Li H.L."/>
            <person name="Wang Y.X."/>
            <person name="Fu G."/>
            <person name="Yang J."/>
            <person name="Qin Z.Q."/>
            <person name="Miao Y.G."/>
            <person name="Wang W.Y."/>
            <person name="Chen R.S."/>
            <person name="Shen Y."/>
            <person name="Chen Z."/>
            <person name="Yuan Z.H."/>
            <person name="Zhao G.P."/>
            <person name="Qu D."/>
            <person name="Danchin A."/>
            <person name="Wen Y.M."/>
        </authorList>
    </citation>
    <scope>NUCLEOTIDE SEQUENCE [LARGE SCALE GENOMIC DNA]</scope>
    <source>
        <strain evidence="12">ATCC 12228 / FDA PCI 1200</strain>
    </source>
</reference>
<evidence type="ECO:0000256" key="4">
    <source>
        <dbReference type="ARBA" id="ARBA00022840"/>
    </source>
</evidence>
<keyword evidence="5" id="KW-0346">Stress response</keyword>
<dbReference type="Pfam" id="PF00270">
    <property type="entry name" value="DEAD"/>
    <property type="match status" value="1"/>
</dbReference>
<dbReference type="PROSITE" id="PS51195">
    <property type="entry name" value="Q_MOTIF"/>
    <property type="match status" value="1"/>
</dbReference>
<feature type="region of interest" description="Disordered" evidence="7">
    <location>
        <begin position="386"/>
        <end position="448"/>
    </location>
</feature>
<dbReference type="SMART" id="SM00490">
    <property type="entry name" value="HELICc"/>
    <property type="match status" value="1"/>
</dbReference>
<dbReference type="HAMAP" id="MF_01494">
    <property type="entry name" value="DEAD_helicase_CshB"/>
    <property type="match status" value="1"/>
</dbReference>
<evidence type="ECO:0000256" key="6">
    <source>
        <dbReference type="PROSITE-ProRule" id="PRU00552"/>
    </source>
</evidence>
<evidence type="ECO:0000259" key="9">
    <source>
        <dbReference type="PROSITE" id="PS51194"/>
    </source>
</evidence>
<feature type="compositionally biased region" description="Basic residues" evidence="7">
    <location>
        <begin position="434"/>
        <end position="448"/>
    </location>
</feature>
<dbReference type="GeneID" id="50018639"/>
<keyword evidence="5" id="KW-0963">Cytoplasm</keyword>